<dbReference type="Pfam" id="PF04389">
    <property type="entry name" value="Peptidase_M28"/>
    <property type="match status" value="1"/>
</dbReference>
<evidence type="ECO:0000256" key="21">
    <source>
        <dbReference type="SAM" id="SignalP"/>
    </source>
</evidence>
<evidence type="ECO:0000256" key="7">
    <source>
        <dbReference type="ARBA" id="ARBA00022645"/>
    </source>
</evidence>
<dbReference type="PANTHER" id="PTHR12053">
    <property type="entry name" value="PROTEASE FAMILY M28 PLASMA GLUTAMATE CARBOXYPEPTIDASE-RELATED"/>
    <property type="match status" value="1"/>
</dbReference>
<comment type="subcellular location">
    <subcellularLocation>
        <location evidence="1">Endoplasmic reticulum</location>
    </subcellularLocation>
    <subcellularLocation>
        <location evidence="3">Golgi apparatus</location>
    </subcellularLocation>
    <subcellularLocation>
        <location evidence="2">Lysosome</location>
    </subcellularLocation>
    <subcellularLocation>
        <location evidence="4">Secreted</location>
    </subcellularLocation>
</comment>
<evidence type="ECO:0000256" key="1">
    <source>
        <dbReference type="ARBA" id="ARBA00004240"/>
    </source>
</evidence>
<gene>
    <name evidence="23" type="ORF">H3Z74_17565</name>
</gene>
<evidence type="ECO:0000256" key="4">
    <source>
        <dbReference type="ARBA" id="ARBA00004613"/>
    </source>
</evidence>
<keyword evidence="17" id="KW-0325">Glycoprotein</keyword>
<feature type="domain" description="Peptidase M28" evidence="22">
    <location>
        <begin position="254"/>
        <end position="446"/>
    </location>
</feature>
<feature type="signal peptide" evidence="21">
    <location>
        <begin position="1"/>
        <end position="18"/>
    </location>
</feature>
<evidence type="ECO:0000256" key="8">
    <source>
        <dbReference type="ARBA" id="ARBA00022670"/>
    </source>
</evidence>
<proteinExistence type="predicted"/>
<accession>A0A7H0LFT6</accession>
<evidence type="ECO:0000256" key="16">
    <source>
        <dbReference type="ARBA" id="ARBA00023145"/>
    </source>
</evidence>
<evidence type="ECO:0000256" key="20">
    <source>
        <dbReference type="ARBA" id="ARBA00033328"/>
    </source>
</evidence>
<evidence type="ECO:0000256" key="3">
    <source>
        <dbReference type="ARBA" id="ARBA00004555"/>
    </source>
</evidence>
<evidence type="ECO:0000256" key="12">
    <source>
        <dbReference type="ARBA" id="ARBA00022824"/>
    </source>
</evidence>
<dbReference type="KEGG" id="spap:H3Z74_17565"/>
<protein>
    <recommendedName>
        <fullName evidence="5">Carboxypeptidase Q</fullName>
    </recommendedName>
    <alternativeName>
        <fullName evidence="20">Plasma glutamate carboxypeptidase</fullName>
    </alternativeName>
</protein>
<organism evidence="23 24">
    <name type="scientific">Sphingomonas alpina</name>
    <dbReference type="NCBI Taxonomy" id="653931"/>
    <lineage>
        <taxon>Bacteria</taxon>
        <taxon>Pseudomonadati</taxon>
        <taxon>Pseudomonadota</taxon>
        <taxon>Alphaproteobacteria</taxon>
        <taxon>Sphingomonadales</taxon>
        <taxon>Sphingomonadaceae</taxon>
        <taxon>Sphingomonas</taxon>
    </lineage>
</organism>
<evidence type="ECO:0000259" key="22">
    <source>
        <dbReference type="Pfam" id="PF04389"/>
    </source>
</evidence>
<keyword evidence="13" id="KW-0862">Zinc</keyword>
<evidence type="ECO:0000256" key="17">
    <source>
        <dbReference type="ARBA" id="ARBA00023180"/>
    </source>
</evidence>
<evidence type="ECO:0000313" key="24">
    <source>
        <dbReference type="Proteomes" id="UP000516148"/>
    </source>
</evidence>
<feature type="chain" id="PRO_5029007485" description="Carboxypeptidase Q" evidence="21">
    <location>
        <begin position="19"/>
        <end position="466"/>
    </location>
</feature>
<evidence type="ECO:0000256" key="10">
    <source>
        <dbReference type="ARBA" id="ARBA00022729"/>
    </source>
</evidence>
<evidence type="ECO:0000256" key="13">
    <source>
        <dbReference type="ARBA" id="ARBA00022833"/>
    </source>
</evidence>
<keyword evidence="12" id="KW-0256">Endoplasmic reticulum</keyword>
<evidence type="ECO:0000313" key="23">
    <source>
        <dbReference type="EMBL" id="QNQ08539.1"/>
    </source>
</evidence>
<evidence type="ECO:0000256" key="18">
    <source>
        <dbReference type="ARBA" id="ARBA00023228"/>
    </source>
</evidence>
<dbReference type="AlphaFoldDB" id="A0A7H0LFT6"/>
<keyword evidence="9" id="KW-0479">Metal-binding</keyword>
<dbReference type="GO" id="GO:0046872">
    <property type="term" value="F:metal ion binding"/>
    <property type="evidence" value="ECO:0007669"/>
    <property type="project" value="UniProtKB-KW"/>
</dbReference>
<keyword evidence="6" id="KW-0964">Secreted</keyword>
<keyword evidence="11 23" id="KW-0378">Hydrolase</keyword>
<dbReference type="InterPro" id="IPR007484">
    <property type="entry name" value="Peptidase_M28"/>
</dbReference>
<dbReference type="Gene3D" id="3.50.30.30">
    <property type="match status" value="1"/>
</dbReference>
<dbReference type="RefSeq" id="WP_187760867.1">
    <property type="nucleotide sequence ID" value="NZ_CP061038.1"/>
</dbReference>
<keyword evidence="24" id="KW-1185">Reference proteome</keyword>
<keyword evidence="18" id="KW-0458">Lysosome</keyword>
<keyword evidence="10 21" id="KW-0732">Signal</keyword>
<keyword evidence="7" id="KW-0121">Carboxypeptidase</keyword>
<keyword evidence="8" id="KW-0645">Protease</keyword>
<dbReference type="GO" id="GO:0006508">
    <property type="term" value="P:proteolysis"/>
    <property type="evidence" value="ECO:0007669"/>
    <property type="project" value="UniProtKB-KW"/>
</dbReference>
<dbReference type="EMBL" id="CP061038">
    <property type="protein sequence ID" value="QNQ08539.1"/>
    <property type="molecule type" value="Genomic_DNA"/>
</dbReference>
<name>A0A7H0LFT6_9SPHN</name>
<keyword evidence="14" id="KW-0333">Golgi apparatus</keyword>
<evidence type="ECO:0000256" key="11">
    <source>
        <dbReference type="ARBA" id="ARBA00022801"/>
    </source>
</evidence>
<evidence type="ECO:0000256" key="2">
    <source>
        <dbReference type="ARBA" id="ARBA00004371"/>
    </source>
</evidence>
<evidence type="ECO:0000256" key="9">
    <source>
        <dbReference type="ARBA" id="ARBA00022723"/>
    </source>
</evidence>
<dbReference type="GO" id="GO:0005764">
    <property type="term" value="C:lysosome"/>
    <property type="evidence" value="ECO:0007669"/>
    <property type="project" value="UniProtKB-SubCell"/>
</dbReference>
<dbReference type="GO" id="GO:0070573">
    <property type="term" value="F:metallodipeptidase activity"/>
    <property type="evidence" value="ECO:0007669"/>
    <property type="project" value="InterPro"/>
</dbReference>
<keyword evidence="16" id="KW-0865">Zymogen</keyword>
<dbReference type="InterPro" id="IPR039866">
    <property type="entry name" value="CPQ"/>
</dbReference>
<evidence type="ECO:0000256" key="5">
    <source>
        <dbReference type="ARBA" id="ARBA00014116"/>
    </source>
</evidence>
<dbReference type="GO" id="GO:0005576">
    <property type="term" value="C:extracellular region"/>
    <property type="evidence" value="ECO:0007669"/>
    <property type="project" value="UniProtKB-SubCell"/>
</dbReference>
<dbReference type="Proteomes" id="UP000516148">
    <property type="component" value="Chromosome"/>
</dbReference>
<keyword evidence="15" id="KW-0482">Metalloprotease</keyword>
<dbReference type="SUPFAM" id="SSF53187">
    <property type="entry name" value="Zn-dependent exopeptidases"/>
    <property type="match status" value="1"/>
</dbReference>
<comment type="subunit">
    <text evidence="19">Homodimer. The monomeric form is inactive while the homodimer is active.</text>
</comment>
<reference evidence="23 24" key="1">
    <citation type="submission" date="2020-09" db="EMBL/GenBank/DDBJ databases">
        <title>Sphingomonas sp., a new species isolated from pork steak.</title>
        <authorList>
            <person name="Heidler von Heilborn D."/>
        </authorList>
    </citation>
    <scope>NUCLEOTIDE SEQUENCE [LARGE SCALE GENOMIC DNA]</scope>
    <source>
        <strain evidence="24">S8-3T</strain>
    </source>
</reference>
<evidence type="ECO:0000256" key="15">
    <source>
        <dbReference type="ARBA" id="ARBA00023049"/>
    </source>
</evidence>
<sequence>MRALLALAALAISTPALAADGETTATQLVRRANTGATVAWDMVSELTTRFGPRPAGSASERAAARWAAAKLKEYGFRNVAVHDFAITGWTRGQESVAILLPHPQPLAATALGGSPATPGGAIEGEVVSFASLEALKLAAPGSLAGKIALVDLAMPRGGTGFGYGYVGRVRAFGPSEAATRGAIGFLMRSVGTDSHRLPHTGSTRYIDGKVPIPSFALSVPDADQIARLEALGERVRVRLSSTASYQPGAITSYVTGDIPGSGAADEIVLLGAHLDSWDLGTGAIDDGAGVAIITAAAKLIGEQKRHPRRTIRIVFYGAEEVTQPDSADVSGRAYRDPRMAAMAKHVLAMESDEGADPIVALAVPDHLKGSAFEAAALRILGPLAIVPAREPPGRGGVDIAPLVDAGVPAFVLQQSASRYFDYHHTADDTLDKIDRTSLDQNVAAWAGLIWLAADGDTDFRPRGTAK</sequence>
<dbReference type="Gene3D" id="3.40.630.10">
    <property type="entry name" value="Zn peptidases"/>
    <property type="match status" value="1"/>
</dbReference>
<evidence type="ECO:0000256" key="19">
    <source>
        <dbReference type="ARBA" id="ARBA00025833"/>
    </source>
</evidence>
<evidence type="ECO:0000256" key="6">
    <source>
        <dbReference type="ARBA" id="ARBA00022525"/>
    </source>
</evidence>
<dbReference type="PANTHER" id="PTHR12053:SF3">
    <property type="entry name" value="CARBOXYPEPTIDASE Q"/>
    <property type="match status" value="1"/>
</dbReference>
<dbReference type="GO" id="GO:0004180">
    <property type="term" value="F:carboxypeptidase activity"/>
    <property type="evidence" value="ECO:0007669"/>
    <property type="project" value="UniProtKB-KW"/>
</dbReference>
<evidence type="ECO:0000256" key="14">
    <source>
        <dbReference type="ARBA" id="ARBA00023034"/>
    </source>
</evidence>